<evidence type="ECO:0000313" key="2">
    <source>
        <dbReference type="Proteomes" id="UP001392437"/>
    </source>
</evidence>
<comment type="caution">
    <text evidence="1">The sequence shown here is derived from an EMBL/GenBank/DDBJ whole genome shotgun (WGS) entry which is preliminary data.</text>
</comment>
<organism evidence="1 2">
    <name type="scientific">Apiospora kogelbergensis</name>
    <dbReference type="NCBI Taxonomy" id="1337665"/>
    <lineage>
        <taxon>Eukaryota</taxon>
        <taxon>Fungi</taxon>
        <taxon>Dikarya</taxon>
        <taxon>Ascomycota</taxon>
        <taxon>Pezizomycotina</taxon>
        <taxon>Sordariomycetes</taxon>
        <taxon>Xylariomycetidae</taxon>
        <taxon>Amphisphaeriales</taxon>
        <taxon>Apiosporaceae</taxon>
        <taxon>Apiospora</taxon>
    </lineage>
</organism>
<dbReference type="AlphaFoldDB" id="A0AAW0QKT5"/>
<evidence type="ECO:0000313" key="1">
    <source>
        <dbReference type="EMBL" id="KAK8101843.1"/>
    </source>
</evidence>
<dbReference type="EMBL" id="JAQQWP010000009">
    <property type="protein sequence ID" value="KAK8101843.1"/>
    <property type="molecule type" value="Genomic_DNA"/>
</dbReference>
<accession>A0AAW0QKT5</accession>
<proteinExistence type="predicted"/>
<dbReference type="Proteomes" id="UP001392437">
    <property type="component" value="Unassembled WGS sequence"/>
</dbReference>
<evidence type="ECO:0008006" key="3">
    <source>
        <dbReference type="Google" id="ProtNLM"/>
    </source>
</evidence>
<keyword evidence="2" id="KW-1185">Reference proteome</keyword>
<gene>
    <name evidence="1" type="ORF">PG999_012217</name>
</gene>
<protein>
    <recommendedName>
        <fullName evidence="3">F-box domain-containing protein</fullName>
    </recommendedName>
</protein>
<sequence>MDLTNRRPSDIPSLLGVPREIRNEIYSYFLSVDEVFDAVEKNNAFSGQVGINFNNVYRFRVNHQIWEEAWEYLFSSNLWIQVEQIDPQVAESDQFLAARGHGIGKWYSYLQLPSCRIPLEYQRRLVSKVALNFRLCDSEQSSDNIGSKASKQTWLFAYHPLAYGDLMWDLFCVNKYPVLSIQVNPLVMECHRRFEKLIKPLWPIRGFDKVEFIGVDDYSVLRMLAGTMERGFPAKHDENDDLELKGRYHSMGRIAERECRYSDAMCQYLLGLTKPWNLGRLVFHTWELKILYTDLNISFSRCAHKYLTQLKKRAGASGISASHVRYINWMGVKMAKEALVVLKDQTGPHRRCAHLYLAFHRVHFAEHHVMFSRSGAIDEELGRVYLRAARDAYYATQMDSSPLSRDIIRANLDEDDRAVYDKVWHRPGPQAFKMLK</sequence>
<reference evidence="1 2" key="1">
    <citation type="submission" date="2023-01" db="EMBL/GenBank/DDBJ databases">
        <title>Analysis of 21 Apiospora genomes using comparative genomics revels a genus with tremendous synthesis potential of carbohydrate active enzymes and secondary metabolites.</title>
        <authorList>
            <person name="Sorensen T."/>
        </authorList>
    </citation>
    <scope>NUCLEOTIDE SEQUENCE [LARGE SCALE GENOMIC DNA]</scope>
    <source>
        <strain evidence="1 2">CBS 117206</strain>
    </source>
</reference>
<name>A0AAW0QKT5_9PEZI</name>